<reference evidence="2 3" key="1">
    <citation type="submission" date="2018-11" db="EMBL/GenBank/DDBJ databases">
        <title>Genomic profiling of Staphylococcus species from a Poultry farm system in KwaZulu-Natal, South Africa.</title>
        <authorList>
            <person name="Amoako D.G."/>
            <person name="Somboro A.M."/>
            <person name="Abia A.L.K."/>
            <person name="Bester L.A."/>
            <person name="Essack S.Y."/>
        </authorList>
    </citation>
    <scope>NUCLEOTIDE SEQUENCE [LARGE SCALE GENOMIC DNA]</scope>
    <source>
        <strain evidence="2 3">SA11</strain>
    </source>
</reference>
<dbReference type="Proteomes" id="UP000293854">
    <property type="component" value="Unassembled WGS sequence"/>
</dbReference>
<proteinExistence type="predicted"/>
<dbReference type="EMBL" id="RQTE01000367">
    <property type="protein sequence ID" value="RZH99980.1"/>
    <property type="molecule type" value="Genomic_DNA"/>
</dbReference>
<comment type="caution">
    <text evidence="2">The sequence shown here is derived from an EMBL/GenBank/DDBJ whole genome shotgun (WGS) entry which is preliminary data.</text>
</comment>
<dbReference type="AlphaFoldDB" id="A0A4Q7CQX4"/>
<feature type="domain" description="Protein NO VEIN C-terminal" evidence="1">
    <location>
        <begin position="91"/>
        <end position="197"/>
    </location>
</feature>
<evidence type="ECO:0000259" key="1">
    <source>
        <dbReference type="Pfam" id="PF13020"/>
    </source>
</evidence>
<evidence type="ECO:0000313" key="2">
    <source>
        <dbReference type="EMBL" id="RZH99980.1"/>
    </source>
</evidence>
<name>A0A4Q7CQX4_9STAP</name>
<dbReference type="Pfam" id="PF13020">
    <property type="entry name" value="NOV_C"/>
    <property type="match status" value="1"/>
</dbReference>
<feature type="non-terminal residue" evidence="2">
    <location>
        <position position="1"/>
    </location>
</feature>
<dbReference type="InterPro" id="IPR024975">
    <property type="entry name" value="NOV_C"/>
</dbReference>
<sequence length="230" mass="26754">DDELQSDLEDFLDLYHELVQKVSFDDYIEMVKQIESNSLIEDVKAITNFELTIVDKPRSNREGKKATTKVRVSTDEIENNQKENKLIGEKGEKIAIQFFKNLAENCSEIDNKEKLMDMIESVSEKGHGDGYDLIAFDPNKLEDPQRKFIEVKSTTSPFKDHPFYMSSNELWAIKEKSQEILIMRLYDILNSPKAYFIDPYENGKEYENIEEIIKELFTAEATNYKIIGVK</sequence>
<organism evidence="2 3">
    <name type="scientific">Staphylococcus condimenti</name>
    <dbReference type="NCBI Taxonomy" id="70255"/>
    <lineage>
        <taxon>Bacteria</taxon>
        <taxon>Bacillati</taxon>
        <taxon>Bacillota</taxon>
        <taxon>Bacilli</taxon>
        <taxon>Bacillales</taxon>
        <taxon>Staphylococcaceae</taxon>
        <taxon>Staphylococcus</taxon>
    </lineage>
</organism>
<gene>
    <name evidence="2" type="ORF">EIG99_12810</name>
</gene>
<evidence type="ECO:0000313" key="3">
    <source>
        <dbReference type="Proteomes" id="UP000293854"/>
    </source>
</evidence>
<protein>
    <submittedName>
        <fullName evidence="2">DUF3883 domain-containing protein</fullName>
    </submittedName>
</protein>
<accession>A0A4Q7CQX4</accession>
<dbReference type="RefSeq" id="WP_130135825.1">
    <property type="nucleotide sequence ID" value="NZ_RQTE01000367.1"/>
</dbReference>